<feature type="compositionally biased region" description="Basic and acidic residues" evidence="11">
    <location>
        <begin position="378"/>
        <end position="389"/>
    </location>
</feature>
<feature type="compositionally biased region" description="Basic residues" evidence="11">
    <location>
        <begin position="664"/>
        <end position="673"/>
    </location>
</feature>
<feature type="domain" description="Zinc finger protein 750-like zinc finger" evidence="12">
    <location>
        <begin position="6"/>
        <end position="57"/>
    </location>
</feature>
<evidence type="ECO:0000256" key="2">
    <source>
        <dbReference type="ARBA" id="ARBA00022723"/>
    </source>
</evidence>
<keyword evidence="9" id="KW-0539">Nucleus</keyword>
<keyword evidence="3" id="KW-0863">Zinc-finger</keyword>
<evidence type="ECO:0000313" key="13">
    <source>
        <dbReference type="Proteomes" id="UP000695026"/>
    </source>
</evidence>
<dbReference type="GeneID" id="103061598"/>
<dbReference type="GO" id="GO:0005634">
    <property type="term" value="C:nucleus"/>
    <property type="evidence" value="ECO:0007669"/>
    <property type="project" value="UniProtKB-SubCell"/>
</dbReference>
<reference evidence="14" key="1">
    <citation type="submission" date="2025-08" db="UniProtKB">
        <authorList>
            <consortium name="RefSeq"/>
        </authorList>
    </citation>
    <scope>IDENTIFICATION</scope>
    <source>
        <tissue evidence="14">Liver</tissue>
    </source>
</reference>
<gene>
    <name evidence="14" type="primary">ZNF750</name>
</gene>
<evidence type="ECO:0000259" key="12">
    <source>
        <dbReference type="Pfam" id="PF15269"/>
    </source>
</evidence>
<evidence type="ECO:0000256" key="7">
    <source>
        <dbReference type="ARBA" id="ARBA00023159"/>
    </source>
</evidence>
<keyword evidence="8" id="KW-0804">Transcription</keyword>
<dbReference type="CTD" id="79755"/>
<dbReference type="GO" id="GO:0008544">
    <property type="term" value="P:epidermis development"/>
    <property type="evidence" value="ECO:0007669"/>
    <property type="project" value="TreeGrafter"/>
</dbReference>
<comment type="subcellular location">
    <subcellularLocation>
        <location evidence="1">Nucleus</location>
    </subcellularLocation>
</comment>
<dbReference type="PANTHER" id="PTHR14678">
    <property type="entry name" value="PROLINE-RICH PROTEIN 35-RELATED"/>
    <property type="match status" value="1"/>
</dbReference>
<keyword evidence="2" id="KW-0479">Metal-binding</keyword>
<evidence type="ECO:0000256" key="10">
    <source>
        <dbReference type="ARBA" id="ARBA00040216"/>
    </source>
</evidence>
<feature type="region of interest" description="Disordered" evidence="11">
    <location>
        <begin position="443"/>
        <end position="511"/>
    </location>
</feature>
<evidence type="ECO:0000256" key="4">
    <source>
        <dbReference type="ARBA" id="ARBA00022782"/>
    </source>
</evidence>
<dbReference type="InterPro" id="IPR039064">
    <property type="entry name" value="ZNF750_Znf"/>
</dbReference>
<evidence type="ECO:0000256" key="11">
    <source>
        <dbReference type="SAM" id="MobiDB-lite"/>
    </source>
</evidence>
<keyword evidence="5" id="KW-0862">Zinc</keyword>
<name>A0A9F2R0B8_PYTBI</name>
<keyword evidence="13" id="KW-1185">Reference proteome</keyword>
<evidence type="ECO:0000256" key="5">
    <source>
        <dbReference type="ARBA" id="ARBA00022833"/>
    </source>
</evidence>
<dbReference type="GO" id="GO:0030154">
    <property type="term" value="P:cell differentiation"/>
    <property type="evidence" value="ECO:0007669"/>
    <property type="project" value="UniProtKB-KW"/>
</dbReference>
<dbReference type="Proteomes" id="UP000695026">
    <property type="component" value="Unplaced"/>
</dbReference>
<keyword evidence="6" id="KW-0805">Transcription regulation</keyword>
<feature type="compositionally biased region" description="Polar residues" evidence="11">
    <location>
        <begin position="467"/>
        <end position="493"/>
    </location>
</feature>
<evidence type="ECO:0000256" key="9">
    <source>
        <dbReference type="ARBA" id="ARBA00023242"/>
    </source>
</evidence>
<dbReference type="GO" id="GO:1990841">
    <property type="term" value="F:promoter-specific chromatin binding"/>
    <property type="evidence" value="ECO:0007669"/>
    <property type="project" value="TreeGrafter"/>
</dbReference>
<dbReference type="InterPro" id="IPR039363">
    <property type="entry name" value="ZNF750"/>
</dbReference>
<dbReference type="GO" id="GO:0001228">
    <property type="term" value="F:DNA-binding transcription activator activity, RNA polymerase II-specific"/>
    <property type="evidence" value="ECO:0007669"/>
    <property type="project" value="TreeGrafter"/>
</dbReference>
<protein>
    <recommendedName>
        <fullName evidence="10">Zinc finger protein 750</fullName>
    </recommendedName>
</protein>
<dbReference type="RefSeq" id="XP_007432458.1">
    <property type="nucleotide sequence ID" value="XM_007432396.3"/>
</dbReference>
<accession>A0A9F2R0B8</accession>
<dbReference type="AlphaFoldDB" id="A0A9F2R0B8"/>
<sequence length="705" mass="78862">MSLLKERKPKKPHYIPRPPGKPFKYKCFQCPFTCNEKSHLFNHMKYGLCKNSITLVTEQDRVIKCSKSNSLEPKQISQADTAAKPTSSKALSNFDSKPQYAFAKDDSKENMEIQNQVTNISVHGPKPSTEKELTLICNEEESTINVQSGLEGIIRPSAFVPVGEHRHNKDNNDISQLTSLSDSNKGSSFQMKSAFHAPNNLWKTGTTIISPEFTHKITPAKGFSSIPSYVQPMIPEYSPSLYEHGLAIYAPYFLSGNSHECESSVLSVYSSQDQRPFLPHPGPLPKPVNPATYEHYRLFQQYHPNLSVPYGFCRPTESAFYRLPHIADINRDTNSHLMDETTLLYPHSSSPARLSSQNSHKKTADYEKEIPMLHAKGNPKEDQNERENAKMSPRAGSAATGSPGRPSPTNFTQTSHSCEVLFDLSNKSSSIINKCDQPEESFTAFRPVRKSTDQPPLSVSKEDRGNSPRSSDITNENENLQHGSDSNEDPLSSSEDDSGITPLNLSKKPDANLTDVHTYTSTLQIEKQNCMELQEMPLNLSVKDNYHVNLSLQGSSYETKDHNSLKAENKDLGTDICNPKNQTDKGSFSKSLTVMPIKEVQEPRTIESCDEQKQTAAVALCQLAAYSPSTVQKESAEKSNQDSNSQYADSIPEPSETQNNHCSQKTKGHKRTNHREATKPQQGTKRIRTNECSRVFTLRKRTRIS</sequence>
<dbReference type="GO" id="GO:0008270">
    <property type="term" value="F:zinc ion binding"/>
    <property type="evidence" value="ECO:0007669"/>
    <property type="project" value="UniProtKB-KW"/>
</dbReference>
<keyword evidence="7" id="KW-0010">Activator</keyword>
<dbReference type="OrthoDB" id="8933073at2759"/>
<evidence type="ECO:0000256" key="8">
    <source>
        <dbReference type="ARBA" id="ARBA00023163"/>
    </source>
</evidence>
<proteinExistence type="predicted"/>
<dbReference type="PANTHER" id="PTHR14678:SF1">
    <property type="entry name" value="ZINC FINGER PROTEIN 750"/>
    <property type="match status" value="1"/>
</dbReference>
<evidence type="ECO:0000256" key="3">
    <source>
        <dbReference type="ARBA" id="ARBA00022771"/>
    </source>
</evidence>
<dbReference type="Pfam" id="PF15269">
    <property type="entry name" value="zf-C2H2_7"/>
    <property type="match status" value="1"/>
</dbReference>
<evidence type="ECO:0000313" key="14">
    <source>
        <dbReference type="RefSeq" id="XP_007432458.1"/>
    </source>
</evidence>
<feature type="region of interest" description="Disordered" evidence="11">
    <location>
        <begin position="370"/>
        <end position="413"/>
    </location>
</feature>
<organism evidence="13 14">
    <name type="scientific">Python bivittatus</name>
    <name type="common">Burmese python</name>
    <name type="synonym">Python molurus bivittatus</name>
    <dbReference type="NCBI Taxonomy" id="176946"/>
    <lineage>
        <taxon>Eukaryota</taxon>
        <taxon>Metazoa</taxon>
        <taxon>Chordata</taxon>
        <taxon>Craniata</taxon>
        <taxon>Vertebrata</taxon>
        <taxon>Euteleostomi</taxon>
        <taxon>Lepidosauria</taxon>
        <taxon>Squamata</taxon>
        <taxon>Bifurcata</taxon>
        <taxon>Unidentata</taxon>
        <taxon>Episquamata</taxon>
        <taxon>Toxicofera</taxon>
        <taxon>Serpentes</taxon>
        <taxon>Henophidia</taxon>
        <taxon>Pythonidae</taxon>
        <taxon>Python</taxon>
    </lineage>
</organism>
<dbReference type="OMA" id="PSAYDHY"/>
<feature type="region of interest" description="Disordered" evidence="11">
    <location>
        <begin position="632"/>
        <end position="705"/>
    </location>
</feature>
<evidence type="ECO:0000256" key="6">
    <source>
        <dbReference type="ARBA" id="ARBA00023015"/>
    </source>
</evidence>
<evidence type="ECO:0000256" key="1">
    <source>
        <dbReference type="ARBA" id="ARBA00004123"/>
    </source>
</evidence>
<keyword evidence="4" id="KW-0221">Differentiation</keyword>
<dbReference type="GO" id="GO:0000978">
    <property type="term" value="F:RNA polymerase II cis-regulatory region sequence-specific DNA binding"/>
    <property type="evidence" value="ECO:0007669"/>
    <property type="project" value="TreeGrafter"/>
</dbReference>
<dbReference type="KEGG" id="pbi:103061598"/>